<evidence type="ECO:0000313" key="2">
    <source>
        <dbReference type="EMBL" id="SAL45602.1"/>
    </source>
</evidence>
<accession>A0A158HMG5</accession>
<organism evidence="2 3">
    <name type="scientific">Caballeronia arvi</name>
    <dbReference type="NCBI Taxonomy" id="1777135"/>
    <lineage>
        <taxon>Bacteria</taxon>
        <taxon>Pseudomonadati</taxon>
        <taxon>Pseudomonadota</taxon>
        <taxon>Betaproteobacteria</taxon>
        <taxon>Burkholderiales</taxon>
        <taxon>Burkholderiaceae</taxon>
        <taxon>Caballeronia</taxon>
    </lineage>
</organism>
<keyword evidence="1" id="KW-0812">Transmembrane</keyword>
<feature type="transmembrane region" description="Helical" evidence="1">
    <location>
        <begin position="392"/>
        <end position="415"/>
    </location>
</feature>
<reference evidence="2" key="1">
    <citation type="submission" date="2016-01" db="EMBL/GenBank/DDBJ databases">
        <authorList>
            <person name="Peeters C."/>
        </authorList>
    </citation>
    <scope>NUCLEOTIDE SEQUENCE [LARGE SCALE GENOMIC DNA]</scope>
    <source>
        <strain evidence="2">LMG 29317</strain>
    </source>
</reference>
<evidence type="ECO:0000313" key="3">
    <source>
        <dbReference type="Proteomes" id="UP000055019"/>
    </source>
</evidence>
<dbReference type="RefSeq" id="WP_061146575.1">
    <property type="nucleotide sequence ID" value="NZ_FCOM02000006.1"/>
</dbReference>
<feature type="transmembrane region" description="Helical" evidence="1">
    <location>
        <begin position="351"/>
        <end position="371"/>
    </location>
</feature>
<keyword evidence="3" id="KW-1185">Reference proteome</keyword>
<gene>
    <name evidence="2" type="ORF">AWB74_01977</name>
</gene>
<keyword evidence="1" id="KW-1133">Transmembrane helix</keyword>
<sequence>MSDPRTLVKSYQYIDLPGEPPEGKLWPGVNNIIVLRKHRDVVFDIKLKPGATYTLKTDRPESKYGRFYDTRHKQTIARTTFNDGEPLHIWVGRRFQGNLILLSGDNEIGHYPVRKMDCAGACTNDPKDKPAPMFIVLRDDTAFAQDVLALSDAALTVGRPSAELIATLDRAHKGVGLQSAPFDRSNQPLSATVAHGRASGLKVVRNGSPEVLQTVHIFEVTNTNVPNGLDDLRQFFVRGDEKYAFDPNKILCRNWLIQQSTGLFAFALDALKDDEAWLRKFWNRKFYLVRSGGKFVAMFSTGPEDWRILGVLLTGYKKVLPSTSQIMTLAGGAGTGAATWSATKSALKGSVVHGAGVAVALNIAIDGMVWFDQYKNGEKDLYDLFTLVGVDLVTAGLYAAGTALAVSAILTTVAALSATGFAISMVAIAVGTVVLTVSIGYAVDWMFNELDVNNKLSEFLRGLVKIVKEATPSDYGDSYAASQWAIVPEWTIEAKGDAQ</sequence>
<feature type="transmembrane region" description="Helical" evidence="1">
    <location>
        <begin position="421"/>
        <end position="443"/>
    </location>
</feature>
<name>A0A158HMG5_9BURK</name>
<protein>
    <submittedName>
        <fullName evidence="2">Uncharacterized protein</fullName>
    </submittedName>
</protein>
<comment type="caution">
    <text evidence="2">The sequence shown here is derived from an EMBL/GenBank/DDBJ whole genome shotgun (WGS) entry which is preliminary data.</text>
</comment>
<proteinExistence type="predicted"/>
<dbReference type="OrthoDB" id="8756533at2"/>
<keyword evidence="1" id="KW-0472">Membrane</keyword>
<dbReference type="AlphaFoldDB" id="A0A158HMG5"/>
<dbReference type="Proteomes" id="UP000055019">
    <property type="component" value="Unassembled WGS sequence"/>
</dbReference>
<evidence type="ECO:0000256" key="1">
    <source>
        <dbReference type="SAM" id="Phobius"/>
    </source>
</evidence>
<dbReference type="EMBL" id="FCOM02000006">
    <property type="protein sequence ID" value="SAL45602.1"/>
    <property type="molecule type" value="Genomic_DNA"/>
</dbReference>